<proteinExistence type="predicted"/>
<reference evidence="1" key="1">
    <citation type="submission" date="2023-06" db="EMBL/GenBank/DDBJ databases">
        <title>Genomic analysis of the entomopathogenic nematode Steinernema hermaphroditum.</title>
        <authorList>
            <person name="Schwarz E.M."/>
            <person name="Heppert J.K."/>
            <person name="Baniya A."/>
            <person name="Schwartz H.T."/>
            <person name="Tan C.-H."/>
            <person name="Antoshechkin I."/>
            <person name="Sternberg P.W."/>
            <person name="Goodrich-Blair H."/>
            <person name="Dillman A.R."/>
        </authorList>
    </citation>
    <scope>NUCLEOTIDE SEQUENCE</scope>
    <source>
        <strain evidence="1">PS9179</strain>
        <tissue evidence="1">Whole animal</tissue>
    </source>
</reference>
<evidence type="ECO:0000313" key="2">
    <source>
        <dbReference type="Proteomes" id="UP001175271"/>
    </source>
</evidence>
<dbReference type="Proteomes" id="UP001175271">
    <property type="component" value="Unassembled WGS sequence"/>
</dbReference>
<name>A0AA39LIJ4_9BILA</name>
<protein>
    <submittedName>
        <fullName evidence="1">Uncharacterized protein</fullName>
    </submittedName>
</protein>
<dbReference type="EMBL" id="JAUCMV010000005">
    <property type="protein sequence ID" value="KAK0398344.1"/>
    <property type="molecule type" value="Genomic_DNA"/>
</dbReference>
<accession>A0AA39LIJ4</accession>
<organism evidence="1 2">
    <name type="scientific">Steinernema hermaphroditum</name>
    <dbReference type="NCBI Taxonomy" id="289476"/>
    <lineage>
        <taxon>Eukaryota</taxon>
        <taxon>Metazoa</taxon>
        <taxon>Ecdysozoa</taxon>
        <taxon>Nematoda</taxon>
        <taxon>Chromadorea</taxon>
        <taxon>Rhabditida</taxon>
        <taxon>Tylenchina</taxon>
        <taxon>Panagrolaimomorpha</taxon>
        <taxon>Strongyloidoidea</taxon>
        <taxon>Steinernematidae</taxon>
        <taxon>Steinernema</taxon>
    </lineage>
</organism>
<sequence length="87" mass="9422">MSVFVITGKHIVLVKVDCPPKRTNYQLNCTNGKRILFETIAATVCRQTHGQLSHRHSINSAGKVSLRLSGSTRMGTDAGVVREASGN</sequence>
<gene>
    <name evidence="1" type="ORF">QR680_002544</name>
</gene>
<dbReference type="AlphaFoldDB" id="A0AA39LIJ4"/>
<evidence type="ECO:0000313" key="1">
    <source>
        <dbReference type="EMBL" id="KAK0398344.1"/>
    </source>
</evidence>
<keyword evidence="2" id="KW-1185">Reference proteome</keyword>
<comment type="caution">
    <text evidence="1">The sequence shown here is derived from an EMBL/GenBank/DDBJ whole genome shotgun (WGS) entry which is preliminary data.</text>
</comment>